<dbReference type="eggNOG" id="KOG2722">
    <property type="taxonomic scope" value="Eukaryota"/>
</dbReference>
<dbReference type="InterPro" id="IPR039305">
    <property type="entry name" value="PILS2/6"/>
</dbReference>
<feature type="transmembrane region" description="Helical" evidence="6">
    <location>
        <begin position="50"/>
        <end position="66"/>
    </location>
</feature>
<dbReference type="GO" id="GO:0055085">
    <property type="term" value="P:transmembrane transport"/>
    <property type="evidence" value="ECO:0007669"/>
    <property type="project" value="InterPro"/>
</dbReference>
<feature type="region of interest" description="Disordered" evidence="5">
    <location>
        <begin position="194"/>
        <end position="215"/>
    </location>
</feature>
<dbReference type="PANTHER" id="PTHR31419">
    <property type="entry name" value="PROTEIN PIN-LIKES 2"/>
    <property type="match status" value="1"/>
</dbReference>
<dbReference type="InParanoid" id="Q4QDE5"/>
<feature type="transmembrane region" description="Helical" evidence="6">
    <location>
        <begin position="6"/>
        <end position="29"/>
    </location>
</feature>
<proteinExistence type="predicted"/>
<sequence>MGDLYFGVMLITATTVGKIILCALAGMLVSRYFSNPKETLTGLNYISARVFLPCLLFANLCVNVTWEQLSKFYWAPLFALLPMGIGFLCSMLVRTVLRREYHFVVILASSFQNGLTFPVSVLLNLKGIEWFTEAAVVDAQSYIFLYNVVCSIGLWGIGDPMIAHAKMKEVESEEVNDEELVARRRPYSMDGCVDGEAEGEEQAQSSPHTAAVAQQGHATANEQLGWYRPARASDQPIMLSPGSPAILLNDAMRITNSTVKSKDDRLKRLGRIVLTSIQSPTVLSSIIALIISLTPPLQRLATGPFGEPFVGGMALIGKGAIPLHLVVLGSSVTVSRPKADPTSSTKRARVTISSPTTSAPLPTDADGTVFDVPASQPGTEVNALLHWITSSVQPQILFTCCAVVTQLVIIPCICFLALHILVKTGLMPNEKPFLLSMLVAVISPTAINSTLICTTRGYHVRDYSHMMFFMYLCSIITSSVWLLCILSYLSD</sequence>
<feature type="transmembrane region" description="Helical" evidence="6">
    <location>
        <begin position="433"/>
        <end position="454"/>
    </location>
</feature>
<evidence type="ECO:0000256" key="2">
    <source>
        <dbReference type="ARBA" id="ARBA00022692"/>
    </source>
</evidence>
<evidence type="ECO:0000256" key="6">
    <source>
        <dbReference type="SAM" id="Phobius"/>
    </source>
</evidence>
<organism evidence="7 8">
    <name type="scientific">Leishmania major</name>
    <dbReference type="NCBI Taxonomy" id="5664"/>
    <lineage>
        <taxon>Eukaryota</taxon>
        <taxon>Discoba</taxon>
        <taxon>Euglenozoa</taxon>
        <taxon>Kinetoplastea</taxon>
        <taxon>Metakinetoplastina</taxon>
        <taxon>Trypanosomatida</taxon>
        <taxon>Trypanosomatidae</taxon>
        <taxon>Leishmaniinae</taxon>
        <taxon>Leishmania</taxon>
    </lineage>
</organism>
<dbReference type="InterPro" id="IPR004776">
    <property type="entry name" value="Mem_transp_PIN-like"/>
</dbReference>
<feature type="transmembrane region" description="Helical" evidence="6">
    <location>
        <begin position="272"/>
        <end position="293"/>
    </location>
</feature>
<feature type="transmembrane region" description="Helical" evidence="6">
    <location>
        <begin position="466"/>
        <end position="489"/>
    </location>
</feature>
<dbReference type="FunCoup" id="Q4QDE5">
    <property type="interactions" value="18"/>
</dbReference>
<dbReference type="GO" id="GO:0005737">
    <property type="term" value="C:cytoplasm"/>
    <property type="evidence" value="ECO:0000266"/>
    <property type="project" value="GeneDB"/>
</dbReference>
<keyword evidence="4 6" id="KW-0472">Membrane</keyword>
<dbReference type="GO" id="GO:0016020">
    <property type="term" value="C:membrane"/>
    <property type="evidence" value="ECO:0007669"/>
    <property type="project" value="UniProtKB-SubCell"/>
</dbReference>
<comment type="subcellular location">
    <subcellularLocation>
        <location evidence="1">Membrane</location>
        <topology evidence="1">Multi-pass membrane protein</topology>
    </subcellularLocation>
</comment>
<evidence type="ECO:0000256" key="4">
    <source>
        <dbReference type="ARBA" id="ARBA00023136"/>
    </source>
</evidence>
<feature type="compositionally biased region" description="Polar residues" evidence="5">
    <location>
        <begin position="341"/>
        <end position="359"/>
    </location>
</feature>
<dbReference type="EMBL" id="FR796415">
    <property type="protein sequence ID" value="CAJ07161.1"/>
    <property type="molecule type" value="Genomic_DNA"/>
</dbReference>
<keyword evidence="3 6" id="KW-1133">Transmembrane helix</keyword>
<protein>
    <submittedName>
        <fullName evidence="7">Putative transporter</fullName>
    </submittedName>
</protein>
<dbReference type="GeneID" id="5651175"/>
<feature type="transmembrane region" description="Helical" evidence="6">
    <location>
        <begin position="139"/>
        <end position="158"/>
    </location>
</feature>
<dbReference type="HOGENOM" id="CLU_556046_0_0_1"/>
<gene>
    <name evidence="7" type="ORF">LMJF_19_0760</name>
</gene>
<dbReference type="OMA" id="FANLCVN"/>
<dbReference type="KEGG" id="lma:LMJF_19_0760"/>
<dbReference type="RefSeq" id="XP_001682653.1">
    <property type="nucleotide sequence ID" value="XM_001682601.1"/>
</dbReference>
<dbReference type="VEuPathDB" id="TriTrypDB:LMJSD75_190012900"/>
<dbReference type="VEuPathDB" id="TriTrypDB:LmjF.19.0760"/>
<evidence type="ECO:0000256" key="1">
    <source>
        <dbReference type="ARBA" id="ARBA00004141"/>
    </source>
</evidence>
<dbReference type="VEuPathDB" id="TriTrypDB:LMJLV39_190013200"/>
<dbReference type="GO" id="GO:0031981">
    <property type="term" value="C:nuclear lumen"/>
    <property type="evidence" value="ECO:0000266"/>
    <property type="project" value="GeneDB"/>
</dbReference>
<dbReference type="Pfam" id="PF03547">
    <property type="entry name" value="Mem_trans"/>
    <property type="match status" value="1"/>
</dbReference>
<accession>Q4QDE5</accession>
<feature type="transmembrane region" description="Helical" evidence="6">
    <location>
        <begin position="100"/>
        <end position="119"/>
    </location>
</feature>
<reference evidence="7 8" key="2">
    <citation type="journal article" date="2011" name="Genome Res.">
        <title>Chromosome and gene copy number variation allow major structural change between species and strains of Leishmania.</title>
        <authorList>
            <person name="Rogers M.B."/>
            <person name="Hilley J.D."/>
            <person name="Dickens N.J."/>
            <person name="Wilkes J."/>
            <person name="Bates P.A."/>
            <person name="Depledge D.P."/>
            <person name="Harris D."/>
            <person name="Her Y."/>
            <person name="Herzyk P."/>
            <person name="Imamura H."/>
            <person name="Otto T.D."/>
            <person name="Sanders M."/>
            <person name="Seeger K."/>
            <person name="Dujardin J.C."/>
            <person name="Berriman M."/>
            <person name="Smith D.F."/>
            <person name="Hertz-Fowler C."/>
            <person name="Mottram J.C."/>
        </authorList>
    </citation>
    <scope>NUCLEOTIDE SEQUENCE [LARGE SCALE GENOMIC DNA]</scope>
    <source>
        <strain evidence="8">MHOM/IL/81/Friedlin</strain>
    </source>
</reference>
<feature type="region of interest" description="Disordered" evidence="5">
    <location>
        <begin position="338"/>
        <end position="359"/>
    </location>
</feature>
<keyword evidence="8" id="KW-1185">Reference proteome</keyword>
<evidence type="ECO:0000313" key="7">
    <source>
        <dbReference type="EMBL" id="CAJ07161.1"/>
    </source>
</evidence>
<evidence type="ECO:0000313" key="8">
    <source>
        <dbReference type="Proteomes" id="UP000000542"/>
    </source>
</evidence>
<keyword evidence="2 6" id="KW-0812">Transmembrane</keyword>
<dbReference type="AlphaFoldDB" id="Q4QDE5"/>
<feature type="transmembrane region" description="Helical" evidence="6">
    <location>
        <begin position="396"/>
        <end position="421"/>
    </location>
</feature>
<dbReference type="PANTHER" id="PTHR31419:SF1">
    <property type="entry name" value="PROTEIN PIN-LIKES 6"/>
    <property type="match status" value="1"/>
</dbReference>
<name>Q4QDE5_LEIMA</name>
<dbReference type="VEuPathDB" id="TriTrypDB:LMJFC_190013700"/>
<feature type="transmembrane region" description="Helical" evidence="6">
    <location>
        <begin position="313"/>
        <end position="334"/>
    </location>
</feature>
<feature type="transmembrane region" description="Helical" evidence="6">
    <location>
        <begin position="72"/>
        <end position="93"/>
    </location>
</feature>
<evidence type="ECO:0000256" key="3">
    <source>
        <dbReference type="ARBA" id="ARBA00022989"/>
    </source>
</evidence>
<dbReference type="GO" id="GO:0097014">
    <property type="term" value="C:ciliary plasm"/>
    <property type="evidence" value="ECO:0000266"/>
    <property type="project" value="GeneDB"/>
</dbReference>
<evidence type="ECO:0000256" key="5">
    <source>
        <dbReference type="SAM" id="MobiDB-lite"/>
    </source>
</evidence>
<dbReference type="Proteomes" id="UP000000542">
    <property type="component" value="Chromosome 19"/>
</dbReference>
<reference evidence="7 8" key="1">
    <citation type="journal article" date="2005" name="Science">
        <title>The genome of the kinetoplastid parasite, Leishmania major.</title>
        <authorList>
            <person name="Ivens A.C."/>
            <person name="Peacock C.S."/>
            <person name="Worthey E.A."/>
            <person name="Murphy L."/>
            <person name="Aggarwal G."/>
            <person name="Berriman M."/>
            <person name="Sisk E."/>
            <person name="Rajandream M.A."/>
            <person name="Adlem E."/>
            <person name="Aert R."/>
            <person name="Anupama A."/>
            <person name="Apostolou Z."/>
            <person name="Attipoe P."/>
            <person name="Bason N."/>
            <person name="Bauser C."/>
            <person name="Beck A."/>
            <person name="Beverley S.M."/>
            <person name="Bianchettin G."/>
            <person name="Borzym K."/>
            <person name="Bothe G."/>
            <person name="Bruschi C.V."/>
            <person name="Collins M."/>
            <person name="Cadag E."/>
            <person name="Ciarloni L."/>
            <person name="Clayton C."/>
            <person name="Coulson R.M."/>
            <person name="Cronin A."/>
            <person name="Cruz A.K."/>
            <person name="Davies R.M."/>
            <person name="De Gaudenzi J."/>
            <person name="Dobson D.E."/>
            <person name="Duesterhoeft A."/>
            <person name="Fazelina G."/>
            <person name="Fosker N."/>
            <person name="Frasch A.C."/>
            <person name="Fraser A."/>
            <person name="Fuchs M."/>
            <person name="Gabel C."/>
            <person name="Goble A."/>
            <person name="Goffeau A."/>
            <person name="Harris D."/>
            <person name="Hertz-Fowler C."/>
            <person name="Hilbert H."/>
            <person name="Horn D."/>
            <person name="Huang Y."/>
            <person name="Klages S."/>
            <person name="Knights A."/>
            <person name="Kube M."/>
            <person name="Larke N."/>
            <person name="Litvin L."/>
            <person name="Lord A."/>
            <person name="Louie T."/>
            <person name="Marra M."/>
            <person name="Masuy D."/>
            <person name="Matthews K."/>
            <person name="Michaeli S."/>
            <person name="Mottram J.C."/>
            <person name="Muller-Auer S."/>
            <person name="Munden H."/>
            <person name="Nelson S."/>
            <person name="Norbertczak H."/>
            <person name="Oliver K."/>
            <person name="O'neil S."/>
            <person name="Pentony M."/>
            <person name="Pohl T.M."/>
            <person name="Price C."/>
            <person name="Purnelle B."/>
            <person name="Quail M.A."/>
            <person name="Rabbinowitsch E."/>
            <person name="Reinhardt R."/>
            <person name="Rieger M."/>
            <person name="Rinta J."/>
            <person name="Robben J."/>
            <person name="Robertson L."/>
            <person name="Ruiz J.C."/>
            <person name="Rutter S."/>
            <person name="Saunders D."/>
            <person name="Schafer M."/>
            <person name="Schein J."/>
            <person name="Schwartz D.C."/>
            <person name="Seeger K."/>
            <person name="Seyler A."/>
            <person name="Sharp S."/>
            <person name="Shin H."/>
            <person name="Sivam D."/>
            <person name="Squares R."/>
            <person name="Squares S."/>
            <person name="Tosato V."/>
            <person name="Vogt C."/>
            <person name="Volckaert G."/>
            <person name="Wambutt R."/>
            <person name="Warren T."/>
            <person name="Wedler H."/>
            <person name="Woodward J."/>
            <person name="Zhou S."/>
            <person name="Zimmermann W."/>
            <person name="Smith D.F."/>
            <person name="Blackwell J.M."/>
            <person name="Stuart K.D."/>
            <person name="Barrell B."/>
            <person name="Myler P.J."/>
        </authorList>
    </citation>
    <scope>NUCLEOTIDE SEQUENCE [LARGE SCALE GENOMIC DNA]</scope>
    <source>
        <strain evidence="8">MHOM/IL/81/Friedlin</strain>
    </source>
</reference>